<dbReference type="PANTHER" id="PTHR14207">
    <property type="entry name" value="STEROL ISOMERASE"/>
    <property type="match status" value="1"/>
</dbReference>
<evidence type="ECO:0000313" key="2">
    <source>
        <dbReference type="Proteomes" id="UP000008743"/>
    </source>
</evidence>
<sequence>MRPRRARCTSEETLDGEGSGVADEGVGLDVMIGSLHQLEGSFVFMSLRSTVKEHDNAFASLWKEYSKADARWLVSDPTVVSLEILTVFFDTFSN</sequence>
<dbReference type="GO" id="GO:0016020">
    <property type="term" value="C:membrane"/>
    <property type="evidence" value="ECO:0007669"/>
    <property type="project" value="InterPro"/>
</dbReference>
<keyword evidence="2" id="KW-1185">Reference proteome</keyword>
<name>A0A0D2WKA6_CAPO3</name>
<dbReference type="Proteomes" id="UP000008743">
    <property type="component" value="Unassembled WGS sequence"/>
</dbReference>
<dbReference type="OrthoDB" id="58557at2759"/>
<dbReference type="AlphaFoldDB" id="A0A0D2WKA6"/>
<dbReference type="EMBL" id="KE346361">
    <property type="protein sequence ID" value="KJE90635.1"/>
    <property type="molecule type" value="Genomic_DNA"/>
</dbReference>
<proteinExistence type="predicted"/>
<reference evidence="2" key="1">
    <citation type="submission" date="2011-02" db="EMBL/GenBank/DDBJ databases">
        <title>The Genome Sequence of Capsaspora owczarzaki ATCC 30864.</title>
        <authorList>
            <person name="Russ C."/>
            <person name="Cuomo C."/>
            <person name="Burger G."/>
            <person name="Gray M.W."/>
            <person name="Holland P.W.H."/>
            <person name="King N."/>
            <person name="Lang F.B.F."/>
            <person name="Roger A.J."/>
            <person name="Ruiz-Trillo I."/>
            <person name="Young S.K."/>
            <person name="Zeng Q."/>
            <person name="Gargeya S."/>
            <person name="Alvarado L."/>
            <person name="Berlin A."/>
            <person name="Chapman S.B."/>
            <person name="Chen Z."/>
            <person name="Freedman E."/>
            <person name="Gellesch M."/>
            <person name="Goldberg J."/>
            <person name="Griggs A."/>
            <person name="Gujja S."/>
            <person name="Heilman E."/>
            <person name="Heiman D."/>
            <person name="Howarth C."/>
            <person name="Mehta T."/>
            <person name="Neiman D."/>
            <person name="Pearson M."/>
            <person name="Roberts A."/>
            <person name="Saif S."/>
            <person name="Shea T."/>
            <person name="Shenoy N."/>
            <person name="Sisk P."/>
            <person name="Stolte C."/>
            <person name="Sykes S."/>
            <person name="White J."/>
            <person name="Yandava C."/>
            <person name="Haas B."/>
            <person name="Nusbaum C."/>
            <person name="Birren B."/>
        </authorList>
    </citation>
    <scope>NUCLEOTIDE SEQUENCE</scope>
    <source>
        <strain evidence="2">ATCC 30864</strain>
    </source>
</reference>
<organism evidence="1 2">
    <name type="scientific">Capsaspora owczarzaki (strain ATCC 30864)</name>
    <dbReference type="NCBI Taxonomy" id="595528"/>
    <lineage>
        <taxon>Eukaryota</taxon>
        <taxon>Filasterea</taxon>
        <taxon>Capsaspora</taxon>
    </lineage>
</organism>
<dbReference type="PANTHER" id="PTHR14207:SF1">
    <property type="entry name" value="EMOPAMIL-BINDING PROTEIN-LIKE"/>
    <property type="match status" value="1"/>
</dbReference>
<dbReference type="STRING" id="595528.A0A0D2WKA6"/>
<protein>
    <submittedName>
        <fullName evidence="1">Uncharacterized protein</fullName>
    </submittedName>
</protein>
<dbReference type="PhylomeDB" id="A0A0D2WKA6"/>
<dbReference type="InParanoid" id="A0A0D2WKA6"/>
<dbReference type="GO" id="GO:0047750">
    <property type="term" value="F:cholestenol delta-isomerase activity"/>
    <property type="evidence" value="ECO:0007669"/>
    <property type="project" value="InterPro"/>
</dbReference>
<accession>A0A0D2WKA6</accession>
<gene>
    <name evidence="1" type="ORF">CAOG_009473</name>
</gene>
<evidence type="ECO:0000313" key="1">
    <source>
        <dbReference type="EMBL" id="KJE90635.1"/>
    </source>
</evidence>
<dbReference type="GO" id="GO:0005783">
    <property type="term" value="C:endoplasmic reticulum"/>
    <property type="evidence" value="ECO:0007669"/>
    <property type="project" value="TreeGrafter"/>
</dbReference>
<dbReference type="InterPro" id="IPR007905">
    <property type="entry name" value="EBP"/>
</dbReference>
<dbReference type="GO" id="GO:0016125">
    <property type="term" value="P:sterol metabolic process"/>
    <property type="evidence" value="ECO:0007669"/>
    <property type="project" value="InterPro"/>
</dbReference>